<dbReference type="PANTHER" id="PTHR43557:SF19">
    <property type="entry name" value="MONODEHYDROASCORBATE REDUCTASE 1, PEROXISOMAL"/>
    <property type="match status" value="1"/>
</dbReference>
<sequence length="477" mass="50348">MGRSFEYVILGGGVAAGYAALEFVRRNAASSQELCIISDEHFAPYERPALSKGYLLPRGAQRLPAFHTCVGSSDELLTEEWYNEHGIVLVLGTRVVAADVRGKTLLTSSGETISYKTLIVATGAQAMKLEEFGVSGSDARNVCILRDVEDADKLVGVMRSCPGGNAVVVGGGYIGMECAAALVTNNVKVTMVFPGKHCMGRLFTPKIAEFYESYYTSKGVTFLKEVAVTSMQRSAGKVTAVILGNGRRLPADMVVVGVGARANTGLFDGQLAMEKGGIKVNGRMQASDASVYAVGDVAAFPVKLFGGDVRRLEHVDCARRTARHAVVAMLDASGSVGDIDYLPFFYSRVFSLSWQFYGDNVGEAVHFGDLAPGGGGGGGAPKFGAYWVREGRIAGAFLEGGSPLENEAVAAAVRRGATVADVAELGRRGLAFATQATAGGKPTCAWHATVGVAAAVSIAAFACWYGWQAPYVLRRDF</sequence>
<evidence type="ECO:0000313" key="15">
    <source>
        <dbReference type="Proteomes" id="UP000479710"/>
    </source>
</evidence>
<organism evidence="14 15">
    <name type="scientific">Oryza meyeriana var. granulata</name>
    <dbReference type="NCBI Taxonomy" id="110450"/>
    <lineage>
        <taxon>Eukaryota</taxon>
        <taxon>Viridiplantae</taxon>
        <taxon>Streptophyta</taxon>
        <taxon>Embryophyta</taxon>
        <taxon>Tracheophyta</taxon>
        <taxon>Spermatophyta</taxon>
        <taxon>Magnoliopsida</taxon>
        <taxon>Liliopsida</taxon>
        <taxon>Poales</taxon>
        <taxon>Poaceae</taxon>
        <taxon>BOP clade</taxon>
        <taxon>Oryzoideae</taxon>
        <taxon>Oryzeae</taxon>
        <taxon>Oryzinae</taxon>
        <taxon>Oryza</taxon>
        <taxon>Oryza meyeriana</taxon>
    </lineage>
</organism>
<dbReference type="EMBL" id="SPHZ02000001">
    <property type="protein sequence ID" value="KAF0934904.1"/>
    <property type="molecule type" value="Genomic_DNA"/>
</dbReference>
<accession>A0A6G1FDD8</accession>
<dbReference type="InterPro" id="IPR050446">
    <property type="entry name" value="FAD-oxidoreductase/Apoptosis"/>
</dbReference>
<dbReference type="Gene3D" id="3.30.390.30">
    <property type="match status" value="1"/>
</dbReference>
<evidence type="ECO:0000259" key="13">
    <source>
        <dbReference type="Pfam" id="PF21791"/>
    </source>
</evidence>
<evidence type="ECO:0000256" key="9">
    <source>
        <dbReference type="ARBA" id="ARBA00038920"/>
    </source>
</evidence>
<evidence type="ECO:0000256" key="7">
    <source>
        <dbReference type="ARBA" id="ARBA00023027"/>
    </source>
</evidence>
<feature type="domain" description="FAD/NAD(P)-binding" evidence="12">
    <location>
        <begin position="6"/>
        <end position="321"/>
    </location>
</feature>
<evidence type="ECO:0000256" key="10">
    <source>
        <dbReference type="ARBA" id="ARBA00048948"/>
    </source>
</evidence>
<dbReference type="GO" id="GO:0016656">
    <property type="term" value="F:monodehydroascorbate reductase (NADH) activity"/>
    <property type="evidence" value="ECO:0007669"/>
    <property type="project" value="UniProtKB-EC"/>
</dbReference>
<dbReference type="InterPro" id="IPR016156">
    <property type="entry name" value="FAD/NAD-linked_Rdtase_dimer_sf"/>
</dbReference>
<keyword evidence="3" id="KW-0285">Flavoprotein</keyword>
<dbReference type="InterPro" id="IPR023753">
    <property type="entry name" value="FAD/NAD-binding_dom"/>
</dbReference>
<evidence type="ECO:0000259" key="12">
    <source>
        <dbReference type="Pfam" id="PF07992"/>
    </source>
</evidence>
<comment type="cofactor">
    <cofactor evidence="1">
        <name>FAD</name>
        <dbReference type="ChEBI" id="CHEBI:57692"/>
    </cofactor>
</comment>
<evidence type="ECO:0000256" key="2">
    <source>
        <dbReference type="ARBA" id="ARBA00006442"/>
    </source>
</evidence>
<keyword evidence="8" id="KW-0676">Redox-active center</keyword>
<dbReference type="PRINTS" id="PR00411">
    <property type="entry name" value="PNDRDTASEI"/>
</dbReference>
<keyword evidence="11" id="KW-0472">Membrane</keyword>
<evidence type="ECO:0000256" key="8">
    <source>
        <dbReference type="ARBA" id="ARBA00023284"/>
    </source>
</evidence>
<evidence type="ECO:0000313" key="14">
    <source>
        <dbReference type="EMBL" id="KAF0934904.1"/>
    </source>
</evidence>
<feature type="domain" description="Monodehydroascorbate reductase 3-like C-terminal" evidence="13">
    <location>
        <begin position="342"/>
        <end position="433"/>
    </location>
</feature>
<dbReference type="OrthoDB" id="432169at2759"/>
<evidence type="ECO:0000256" key="3">
    <source>
        <dbReference type="ARBA" id="ARBA00022630"/>
    </source>
</evidence>
<feature type="transmembrane region" description="Helical" evidence="11">
    <location>
        <begin position="445"/>
        <end position="467"/>
    </location>
</feature>
<keyword evidence="4" id="KW-0274">FAD</keyword>
<dbReference type="InterPro" id="IPR036188">
    <property type="entry name" value="FAD/NAD-bd_sf"/>
</dbReference>
<comment type="similarity">
    <text evidence="2">Belongs to the FAD-dependent oxidoreductase family.</text>
</comment>
<keyword evidence="15" id="KW-1185">Reference proteome</keyword>
<dbReference type="PANTHER" id="PTHR43557">
    <property type="entry name" value="APOPTOSIS-INDUCING FACTOR 1"/>
    <property type="match status" value="1"/>
</dbReference>
<keyword evidence="11" id="KW-0812">Transmembrane</keyword>
<dbReference type="EC" id="1.6.5.4" evidence="9"/>
<dbReference type="AlphaFoldDB" id="A0A6G1FDD8"/>
<keyword evidence="5" id="KW-0521">NADP</keyword>
<evidence type="ECO:0000256" key="11">
    <source>
        <dbReference type="SAM" id="Phobius"/>
    </source>
</evidence>
<dbReference type="Pfam" id="PF21791">
    <property type="entry name" value="MDHAR3-like_C"/>
    <property type="match status" value="1"/>
</dbReference>
<dbReference type="Pfam" id="PF07992">
    <property type="entry name" value="Pyr_redox_2"/>
    <property type="match status" value="1"/>
</dbReference>
<dbReference type="GO" id="GO:0005737">
    <property type="term" value="C:cytoplasm"/>
    <property type="evidence" value="ECO:0007669"/>
    <property type="project" value="TreeGrafter"/>
</dbReference>
<keyword evidence="7" id="KW-0520">NAD</keyword>
<dbReference type="InterPro" id="IPR048618">
    <property type="entry name" value="MDHAR3-like_C"/>
</dbReference>
<dbReference type="PRINTS" id="PR00368">
    <property type="entry name" value="FADPNR"/>
</dbReference>
<reference evidence="14 15" key="1">
    <citation type="submission" date="2019-11" db="EMBL/GenBank/DDBJ databases">
        <title>Whole genome sequence of Oryza granulata.</title>
        <authorList>
            <person name="Li W."/>
        </authorList>
    </citation>
    <scope>NUCLEOTIDE SEQUENCE [LARGE SCALE GENOMIC DNA]</scope>
    <source>
        <strain evidence="15">cv. Menghai</strain>
        <tissue evidence="14">Leaf</tissue>
    </source>
</reference>
<comment type="catalytic activity">
    <reaction evidence="10">
        <text>2 monodehydro-L-ascorbate radical + NADH + H(+) = 2 L-ascorbate + NAD(+)</text>
        <dbReference type="Rhea" id="RHEA:14581"/>
        <dbReference type="ChEBI" id="CHEBI:15378"/>
        <dbReference type="ChEBI" id="CHEBI:38290"/>
        <dbReference type="ChEBI" id="CHEBI:57540"/>
        <dbReference type="ChEBI" id="CHEBI:57945"/>
        <dbReference type="ChEBI" id="CHEBI:59513"/>
        <dbReference type="EC" id="1.6.5.4"/>
    </reaction>
</comment>
<evidence type="ECO:0000256" key="5">
    <source>
        <dbReference type="ARBA" id="ARBA00022857"/>
    </source>
</evidence>
<protein>
    <recommendedName>
        <fullName evidence="9">monodehydroascorbate reductase (NADH)</fullName>
        <ecNumber evidence="9">1.6.5.4</ecNumber>
    </recommendedName>
</protein>
<keyword evidence="6" id="KW-0560">Oxidoreductase</keyword>
<name>A0A6G1FDD8_9ORYZ</name>
<dbReference type="Proteomes" id="UP000479710">
    <property type="component" value="Unassembled WGS sequence"/>
</dbReference>
<evidence type="ECO:0000256" key="1">
    <source>
        <dbReference type="ARBA" id="ARBA00001974"/>
    </source>
</evidence>
<evidence type="ECO:0000256" key="6">
    <source>
        <dbReference type="ARBA" id="ARBA00023002"/>
    </source>
</evidence>
<dbReference type="SUPFAM" id="SSF51905">
    <property type="entry name" value="FAD/NAD(P)-binding domain"/>
    <property type="match status" value="2"/>
</dbReference>
<dbReference type="Gene3D" id="3.50.50.60">
    <property type="entry name" value="FAD/NAD(P)-binding domain"/>
    <property type="match status" value="2"/>
</dbReference>
<dbReference type="SUPFAM" id="SSF55424">
    <property type="entry name" value="FAD/NAD-linked reductases, dimerisation (C-terminal) domain"/>
    <property type="match status" value="1"/>
</dbReference>
<proteinExistence type="inferred from homology"/>
<gene>
    <name evidence="14" type="ORF">E2562_028900</name>
</gene>
<keyword evidence="11" id="KW-1133">Transmembrane helix</keyword>
<evidence type="ECO:0000256" key="4">
    <source>
        <dbReference type="ARBA" id="ARBA00022827"/>
    </source>
</evidence>
<comment type="caution">
    <text evidence="14">The sequence shown here is derived from an EMBL/GenBank/DDBJ whole genome shotgun (WGS) entry which is preliminary data.</text>
</comment>